<evidence type="ECO:0000313" key="1">
    <source>
        <dbReference type="EMBL" id="GMN55143.1"/>
    </source>
</evidence>
<sequence>MALTSPENHILAIVPTRMAELKALGPQRVDVGPSFFRVLSGICSGADGAVWEADNPHCRRFRRHGSVRDRL</sequence>
<name>A0AA88AHP7_FICCA</name>
<organism evidence="1 2">
    <name type="scientific">Ficus carica</name>
    <name type="common">Common fig</name>
    <dbReference type="NCBI Taxonomy" id="3494"/>
    <lineage>
        <taxon>Eukaryota</taxon>
        <taxon>Viridiplantae</taxon>
        <taxon>Streptophyta</taxon>
        <taxon>Embryophyta</taxon>
        <taxon>Tracheophyta</taxon>
        <taxon>Spermatophyta</taxon>
        <taxon>Magnoliopsida</taxon>
        <taxon>eudicotyledons</taxon>
        <taxon>Gunneridae</taxon>
        <taxon>Pentapetalae</taxon>
        <taxon>rosids</taxon>
        <taxon>fabids</taxon>
        <taxon>Rosales</taxon>
        <taxon>Moraceae</taxon>
        <taxon>Ficeae</taxon>
        <taxon>Ficus</taxon>
    </lineage>
</organism>
<accession>A0AA88AHP7</accession>
<protein>
    <submittedName>
        <fullName evidence="1">Uncharacterized protein</fullName>
    </submittedName>
</protein>
<dbReference type="EMBL" id="BTGU01000055">
    <property type="protein sequence ID" value="GMN55143.1"/>
    <property type="molecule type" value="Genomic_DNA"/>
</dbReference>
<dbReference type="Proteomes" id="UP001187192">
    <property type="component" value="Unassembled WGS sequence"/>
</dbReference>
<keyword evidence="2" id="KW-1185">Reference proteome</keyword>
<proteinExistence type="predicted"/>
<comment type="caution">
    <text evidence="1">The sequence shown here is derived from an EMBL/GenBank/DDBJ whole genome shotgun (WGS) entry which is preliminary data.</text>
</comment>
<dbReference type="AlphaFoldDB" id="A0AA88AHP7"/>
<reference evidence="1" key="1">
    <citation type="submission" date="2023-07" db="EMBL/GenBank/DDBJ databases">
        <title>draft genome sequence of fig (Ficus carica).</title>
        <authorList>
            <person name="Takahashi T."/>
            <person name="Nishimura K."/>
        </authorList>
    </citation>
    <scope>NUCLEOTIDE SEQUENCE</scope>
</reference>
<evidence type="ECO:0000313" key="2">
    <source>
        <dbReference type="Proteomes" id="UP001187192"/>
    </source>
</evidence>
<gene>
    <name evidence="1" type="ORF">TIFTF001_024275</name>
</gene>